<proteinExistence type="predicted"/>
<evidence type="ECO:0008006" key="4">
    <source>
        <dbReference type="Google" id="ProtNLM"/>
    </source>
</evidence>
<feature type="signal peptide" evidence="1">
    <location>
        <begin position="1"/>
        <end position="20"/>
    </location>
</feature>
<dbReference type="Pfam" id="PF12276">
    <property type="entry name" value="DUF3617"/>
    <property type="match status" value="1"/>
</dbReference>
<organism evidence="2 3">
    <name type="scientific">Pseudomonas matsuisoli</name>
    <dbReference type="NCBI Taxonomy" id="1515666"/>
    <lineage>
        <taxon>Bacteria</taxon>
        <taxon>Pseudomonadati</taxon>
        <taxon>Pseudomonadota</taxon>
        <taxon>Gammaproteobacteria</taxon>
        <taxon>Pseudomonadales</taxon>
        <taxon>Pseudomonadaceae</taxon>
        <taxon>Pseudomonas</taxon>
    </lineage>
</organism>
<dbReference type="InterPro" id="IPR022061">
    <property type="entry name" value="DUF3617"/>
</dbReference>
<keyword evidence="3" id="KW-1185">Reference proteome</keyword>
<feature type="chain" id="PRO_5036779766" description="DUF3617 domain-containing protein" evidence="1">
    <location>
        <begin position="21"/>
        <end position="176"/>
    </location>
</feature>
<dbReference type="RefSeq" id="WP_188983151.1">
    <property type="nucleotide sequence ID" value="NZ_BMPO01000004.1"/>
</dbReference>
<dbReference type="Proteomes" id="UP000635983">
    <property type="component" value="Unassembled WGS sequence"/>
</dbReference>
<reference evidence="2" key="1">
    <citation type="journal article" date="2014" name="Int. J. Syst. Evol. Microbiol.">
        <title>Complete genome sequence of Corynebacterium casei LMG S-19264T (=DSM 44701T), isolated from a smear-ripened cheese.</title>
        <authorList>
            <consortium name="US DOE Joint Genome Institute (JGI-PGF)"/>
            <person name="Walter F."/>
            <person name="Albersmeier A."/>
            <person name="Kalinowski J."/>
            <person name="Ruckert C."/>
        </authorList>
    </citation>
    <scope>NUCLEOTIDE SEQUENCE</scope>
    <source>
        <strain evidence="2">JCM 30078</strain>
    </source>
</reference>
<evidence type="ECO:0000313" key="2">
    <source>
        <dbReference type="EMBL" id="GGJ94578.1"/>
    </source>
</evidence>
<comment type="caution">
    <text evidence="2">The sequence shown here is derived from an EMBL/GenBank/DDBJ whole genome shotgun (WGS) entry which is preliminary data.</text>
</comment>
<protein>
    <recommendedName>
        <fullName evidence="4">DUF3617 domain-containing protein</fullName>
    </recommendedName>
</protein>
<sequence length="176" mass="19296">MKFHLSLAVAALALSTVAQAEQIVRPGLWEMSTSNMQISGQQVPSLDSLMQQIGSLPPEQKQRMEDVLARQGMALGNKGMRVCLSEKQVQRDTLMLHDQGQDCSQQVTDRSGGKWAFTFQCPQAQGEGTAEILNDQEFVSHVKGQFTVQGAGPQQGSMDYRGRWVSADCGDLKPAR</sequence>
<accession>A0A917PW13</accession>
<evidence type="ECO:0000313" key="3">
    <source>
        <dbReference type="Proteomes" id="UP000635983"/>
    </source>
</evidence>
<name>A0A917PW13_9PSED</name>
<reference evidence="2" key="2">
    <citation type="submission" date="2020-09" db="EMBL/GenBank/DDBJ databases">
        <authorList>
            <person name="Sun Q."/>
            <person name="Ohkuma M."/>
        </authorList>
    </citation>
    <scope>NUCLEOTIDE SEQUENCE</scope>
    <source>
        <strain evidence="2">JCM 30078</strain>
    </source>
</reference>
<gene>
    <name evidence="2" type="ORF">GCM10009304_20800</name>
</gene>
<keyword evidence="1" id="KW-0732">Signal</keyword>
<dbReference type="AlphaFoldDB" id="A0A917PW13"/>
<dbReference type="EMBL" id="BMPO01000004">
    <property type="protein sequence ID" value="GGJ94578.1"/>
    <property type="molecule type" value="Genomic_DNA"/>
</dbReference>
<evidence type="ECO:0000256" key="1">
    <source>
        <dbReference type="SAM" id="SignalP"/>
    </source>
</evidence>